<evidence type="ECO:0000256" key="5">
    <source>
        <dbReference type="ARBA" id="ARBA00023163"/>
    </source>
</evidence>
<dbReference type="GO" id="GO:0003677">
    <property type="term" value="F:DNA binding"/>
    <property type="evidence" value="ECO:0007669"/>
    <property type="project" value="UniProtKB-KW"/>
</dbReference>
<dbReference type="OrthoDB" id="5423818at2759"/>
<evidence type="ECO:0000256" key="3">
    <source>
        <dbReference type="ARBA" id="ARBA00023015"/>
    </source>
</evidence>
<keyword evidence="1" id="KW-0479">Metal-binding</keyword>
<keyword evidence="2" id="KW-0862">Zinc</keyword>
<evidence type="ECO:0000256" key="6">
    <source>
        <dbReference type="ARBA" id="ARBA00023242"/>
    </source>
</evidence>
<keyword evidence="5" id="KW-0804">Transcription</keyword>
<evidence type="ECO:0000256" key="2">
    <source>
        <dbReference type="ARBA" id="ARBA00022833"/>
    </source>
</evidence>
<evidence type="ECO:0000256" key="7">
    <source>
        <dbReference type="SAM" id="MobiDB-lite"/>
    </source>
</evidence>
<dbReference type="EMBL" id="KV878933">
    <property type="protein sequence ID" value="OJJ78545.1"/>
    <property type="molecule type" value="Genomic_DNA"/>
</dbReference>
<evidence type="ECO:0000259" key="8">
    <source>
        <dbReference type="PROSITE" id="PS50048"/>
    </source>
</evidence>
<dbReference type="AlphaFoldDB" id="A0A1L9V3N0"/>
<evidence type="ECO:0000256" key="4">
    <source>
        <dbReference type="ARBA" id="ARBA00023125"/>
    </source>
</evidence>
<dbReference type="PROSITE" id="PS50048">
    <property type="entry name" value="ZN2_CY6_FUNGAL_2"/>
    <property type="match status" value="1"/>
</dbReference>
<sequence>MRHRRRCLQSNKFTTRRKACNACVQAKAKCCYTQPTCSRCAKRGIRCEYVTIASSESSTNTNTDSADDPPTRTPEAPAVTTESLPSSSGRSLVATSATDQMDFWSSHGFPWFMDMIDIPSLPSSSTTVINEVAYSMPAIPNAYSNPISPLTSSQQMTRESIAPQYHGMSGMSDILGLGELGNTTSPAAPLTFTPNISAACPSNCMRLLLRYPMLLLQDDFYCPFLHRNLFNEEVPDMTVLPHTSVAICCGSGLIAKEGAHYVKRAMNAQRHSLIEAYPNYHCMEQWDALHAMLLYEILELGVPPIEESNSWKQKPRAKGLIKSPFLAKMTRCFSQSYLETHDASLMPSVEANNNASWVKWAVTETARRTIFLANIVNFFSNRDHESKRQSAYYEPLNDDLIMNMPLPCSHALWGARTEEEWKKARQMDGLSSPTATAANDNDPFSTFMRPPGAENAGDGLLNKTSQLSLKSLFSNFTKDYLRVSLEAIAGFGDSNELRFFIVLCALEQFA</sequence>
<protein>
    <recommendedName>
        <fullName evidence="8">Zn(2)-C6 fungal-type domain-containing protein</fullName>
    </recommendedName>
</protein>
<gene>
    <name evidence="9" type="ORF">ASPGLDRAFT_182432</name>
</gene>
<keyword evidence="10" id="KW-1185">Reference proteome</keyword>
<dbReference type="GO" id="GO:0008270">
    <property type="term" value="F:zinc ion binding"/>
    <property type="evidence" value="ECO:0007669"/>
    <property type="project" value="InterPro"/>
</dbReference>
<dbReference type="VEuPathDB" id="FungiDB:ASPGLDRAFT_182432"/>
<dbReference type="Pfam" id="PF00172">
    <property type="entry name" value="Zn_clus"/>
    <property type="match status" value="1"/>
</dbReference>
<dbReference type="PANTHER" id="PTHR47660:SF3">
    <property type="entry name" value="FINGER DOMAIN PROTEIN, PUTATIVE (AFU_ORTHOLOGUE AFUA_4G03310)-RELATED"/>
    <property type="match status" value="1"/>
</dbReference>
<accession>A0A1L9V3N0</accession>
<evidence type="ECO:0000313" key="9">
    <source>
        <dbReference type="EMBL" id="OJJ78545.1"/>
    </source>
</evidence>
<dbReference type="PRINTS" id="PR00755">
    <property type="entry name" value="AFLATOXINBRP"/>
</dbReference>
<dbReference type="RefSeq" id="XP_022395243.1">
    <property type="nucleotide sequence ID" value="XM_022543024.1"/>
</dbReference>
<dbReference type="SMART" id="SM00066">
    <property type="entry name" value="GAL4"/>
    <property type="match status" value="1"/>
</dbReference>
<dbReference type="STRING" id="1160497.A0A1L9V3N0"/>
<dbReference type="GeneID" id="34459285"/>
<organism evidence="9 10">
    <name type="scientific">Aspergillus glaucus CBS 516.65</name>
    <dbReference type="NCBI Taxonomy" id="1160497"/>
    <lineage>
        <taxon>Eukaryota</taxon>
        <taxon>Fungi</taxon>
        <taxon>Dikarya</taxon>
        <taxon>Ascomycota</taxon>
        <taxon>Pezizomycotina</taxon>
        <taxon>Eurotiomycetes</taxon>
        <taxon>Eurotiomycetidae</taxon>
        <taxon>Eurotiales</taxon>
        <taxon>Aspergillaceae</taxon>
        <taxon>Aspergillus</taxon>
        <taxon>Aspergillus subgen. Aspergillus</taxon>
    </lineage>
</organism>
<proteinExistence type="predicted"/>
<dbReference type="Proteomes" id="UP000184300">
    <property type="component" value="Unassembled WGS sequence"/>
</dbReference>
<feature type="compositionally biased region" description="Polar residues" evidence="7">
    <location>
        <begin position="80"/>
        <end position="92"/>
    </location>
</feature>
<feature type="domain" description="Zn(2)-C6 fungal-type" evidence="8">
    <location>
        <begin position="19"/>
        <end position="49"/>
    </location>
</feature>
<reference evidence="10" key="1">
    <citation type="journal article" date="2017" name="Genome Biol.">
        <title>Comparative genomics reveals high biological diversity and specific adaptations in the industrially and medically important fungal genus Aspergillus.</title>
        <authorList>
            <person name="de Vries R.P."/>
            <person name="Riley R."/>
            <person name="Wiebenga A."/>
            <person name="Aguilar-Osorio G."/>
            <person name="Amillis S."/>
            <person name="Uchima C.A."/>
            <person name="Anderluh G."/>
            <person name="Asadollahi M."/>
            <person name="Askin M."/>
            <person name="Barry K."/>
            <person name="Battaglia E."/>
            <person name="Bayram O."/>
            <person name="Benocci T."/>
            <person name="Braus-Stromeyer S.A."/>
            <person name="Caldana C."/>
            <person name="Canovas D."/>
            <person name="Cerqueira G.C."/>
            <person name="Chen F."/>
            <person name="Chen W."/>
            <person name="Choi C."/>
            <person name="Clum A."/>
            <person name="Dos Santos R.A."/>
            <person name="Damasio A.R."/>
            <person name="Diallinas G."/>
            <person name="Emri T."/>
            <person name="Fekete E."/>
            <person name="Flipphi M."/>
            <person name="Freyberg S."/>
            <person name="Gallo A."/>
            <person name="Gournas C."/>
            <person name="Habgood R."/>
            <person name="Hainaut M."/>
            <person name="Harispe M.L."/>
            <person name="Henrissat B."/>
            <person name="Hilden K.S."/>
            <person name="Hope R."/>
            <person name="Hossain A."/>
            <person name="Karabika E."/>
            <person name="Karaffa L."/>
            <person name="Karanyi Z."/>
            <person name="Krasevec N."/>
            <person name="Kuo A."/>
            <person name="Kusch H."/>
            <person name="LaButti K."/>
            <person name="Lagendijk E.L."/>
            <person name="Lapidus A."/>
            <person name="Levasseur A."/>
            <person name="Lindquist E."/>
            <person name="Lipzen A."/>
            <person name="Logrieco A.F."/>
            <person name="MacCabe A."/>
            <person name="Maekelae M.R."/>
            <person name="Malavazi I."/>
            <person name="Melin P."/>
            <person name="Meyer V."/>
            <person name="Mielnichuk N."/>
            <person name="Miskei M."/>
            <person name="Molnar A.P."/>
            <person name="Mule G."/>
            <person name="Ngan C.Y."/>
            <person name="Orejas M."/>
            <person name="Orosz E."/>
            <person name="Ouedraogo J.P."/>
            <person name="Overkamp K.M."/>
            <person name="Park H.-S."/>
            <person name="Perrone G."/>
            <person name="Piumi F."/>
            <person name="Punt P.J."/>
            <person name="Ram A.F."/>
            <person name="Ramon A."/>
            <person name="Rauscher S."/>
            <person name="Record E."/>
            <person name="Riano-Pachon D.M."/>
            <person name="Robert V."/>
            <person name="Roehrig J."/>
            <person name="Ruller R."/>
            <person name="Salamov A."/>
            <person name="Salih N.S."/>
            <person name="Samson R.A."/>
            <person name="Sandor E."/>
            <person name="Sanguinetti M."/>
            <person name="Schuetze T."/>
            <person name="Sepcic K."/>
            <person name="Shelest E."/>
            <person name="Sherlock G."/>
            <person name="Sophianopoulou V."/>
            <person name="Squina F.M."/>
            <person name="Sun H."/>
            <person name="Susca A."/>
            <person name="Todd R.B."/>
            <person name="Tsang A."/>
            <person name="Unkles S.E."/>
            <person name="van de Wiele N."/>
            <person name="van Rossen-Uffink D."/>
            <person name="Oliveira J.V."/>
            <person name="Vesth T.C."/>
            <person name="Visser J."/>
            <person name="Yu J.-H."/>
            <person name="Zhou M."/>
            <person name="Andersen M.R."/>
            <person name="Archer D.B."/>
            <person name="Baker S.E."/>
            <person name="Benoit I."/>
            <person name="Brakhage A.A."/>
            <person name="Braus G.H."/>
            <person name="Fischer R."/>
            <person name="Frisvad J.C."/>
            <person name="Goldman G.H."/>
            <person name="Houbraken J."/>
            <person name="Oakley B."/>
            <person name="Pocsi I."/>
            <person name="Scazzocchio C."/>
            <person name="Seiboth B."/>
            <person name="vanKuyk P.A."/>
            <person name="Wortman J."/>
            <person name="Dyer P.S."/>
            <person name="Grigoriev I.V."/>
        </authorList>
    </citation>
    <scope>NUCLEOTIDE SEQUENCE [LARGE SCALE GENOMIC DNA]</scope>
    <source>
        <strain evidence="10">CBS 516.65</strain>
    </source>
</reference>
<keyword evidence="4" id="KW-0238">DNA-binding</keyword>
<dbReference type="GO" id="GO:0000981">
    <property type="term" value="F:DNA-binding transcription factor activity, RNA polymerase II-specific"/>
    <property type="evidence" value="ECO:0007669"/>
    <property type="project" value="InterPro"/>
</dbReference>
<name>A0A1L9V3N0_ASPGL</name>
<dbReference type="CDD" id="cd00067">
    <property type="entry name" value="GAL4"/>
    <property type="match status" value="1"/>
</dbReference>
<dbReference type="PANTHER" id="PTHR47660">
    <property type="entry name" value="TRANSCRIPTION FACTOR WITH C2H2 AND ZN(2)-CYS(6) DNA BINDING DOMAIN (EUROFUNG)-RELATED-RELATED"/>
    <property type="match status" value="1"/>
</dbReference>
<keyword evidence="3" id="KW-0805">Transcription regulation</keyword>
<keyword evidence="6" id="KW-0539">Nucleus</keyword>
<evidence type="ECO:0000256" key="1">
    <source>
        <dbReference type="ARBA" id="ARBA00022723"/>
    </source>
</evidence>
<feature type="region of interest" description="Disordered" evidence="7">
    <location>
        <begin position="57"/>
        <end position="92"/>
    </location>
</feature>
<dbReference type="InterPro" id="IPR001138">
    <property type="entry name" value="Zn2Cys6_DnaBD"/>
</dbReference>
<evidence type="ECO:0000313" key="10">
    <source>
        <dbReference type="Proteomes" id="UP000184300"/>
    </source>
</evidence>
<dbReference type="InterPro" id="IPR036864">
    <property type="entry name" value="Zn2-C6_fun-type_DNA-bd_sf"/>
</dbReference>
<dbReference type="SUPFAM" id="SSF57701">
    <property type="entry name" value="Zn2/Cys6 DNA-binding domain"/>
    <property type="match status" value="1"/>
</dbReference>
<dbReference type="Gene3D" id="4.10.240.10">
    <property type="entry name" value="Zn(2)-C6 fungal-type DNA-binding domain"/>
    <property type="match status" value="1"/>
</dbReference>